<feature type="compositionally biased region" description="Basic residues" evidence="1">
    <location>
        <begin position="462"/>
        <end position="471"/>
    </location>
</feature>
<feature type="compositionally biased region" description="Basic residues" evidence="1">
    <location>
        <begin position="414"/>
        <end position="426"/>
    </location>
</feature>
<evidence type="ECO:0000313" key="2">
    <source>
        <dbReference type="EMBL" id="KAG9339788.1"/>
    </source>
</evidence>
<name>A0A8T2NQF6_9TELE</name>
<gene>
    <name evidence="2" type="ORF">JZ751_022454</name>
</gene>
<feature type="compositionally biased region" description="Polar residues" evidence="1">
    <location>
        <begin position="18"/>
        <end position="31"/>
    </location>
</feature>
<feature type="compositionally biased region" description="Basic and acidic residues" evidence="1">
    <location>
        <begin position="32"/>
        <end position="46"/>
    </location>
</feature>
<dbReference type="EMBL" id="JAFBMS010000050">
    <property type="protein sequence ID" value="KAG9339788.1"/>
    <property type="molecule type" value="Genomic_DNA"/>
</dbReference>
<accession>A0A8T2NQF6</accession>
<feature type="region of interest" description="Disordered" evidence="1">
    <location>
        <begin position="356"/>
        <end position="480"/>
    </location>
</feature>
<evidence type="ECO:0000256" key="1">
    <source>
        <dbReference type="SAM" id="MobiDB-lite"/>
    </source>
</evidence>
<feature type="compositionally biased region" description="Basic residues" evidence="1">
    <location>
        <begin position="1"/>
        <end position="14"/>
    </location>
</feature>
<dbReference type="AlphaFoldDB" id="A0A8T2NQF6"/>
<comment type="caution">
    <text evidence="2">The sequence shown here is derived from an EMBL/GenBank/DDBJ whole genome shotgun (WGS) entry which is preliminary data.</text>
</comment>
<sequence length="480" mass="53810">MMMKKKKKKQKVKKSGNTEKPVSDSPSWAEQQTKENEGSSRAHMESVDESVAGVVFCEEGKRKMKKKKRKDSQGNMDQQVGKPSCPTQQYNQHHIHAAGSTVQEERVKKKKNRKTDNSGNMEESVSEPPCQTFGDNQNQTQDDVGSSSPSICKHPYMNSSVTEPVGDPACSVAVHEEGVPKKTKKKRKRNNSGNGNNGNQEEEEQLEKGSQQQQLEVTDSSTCEKRIKKKKKAKRENSKITEEQITEPPSYTRQNRLHETNEEAGSFHSGLQGIQHLTHTRADNSVPEGGMKKKKKNKKKDKIANLEEQPTEPPFLILGDSLHQVSGEADSSSPGVGLEHVGNSASRAVICEEGMMKKKRQKADKSGNTEEHVVVSPSLAHKEPKKEKESSRTRAQPLGDSPSGMIFCEEGMRKIRKEKKKKRKRERQGNMEQQVDEPPSPTQQDSQQHIQDEADSTVHEGMKKKRKKSKSGKMEEQVTK</sequence>
<organism evidence="2 3">
    <name type="scientific">Albula glossodonta</name>
    <name type="common">roundjaw bonefish</name>
    <dbReference type="NCBI Taxonomy" id="121402"/>
    <lineage>
        <taxon>Eukaryota</taxon>
        <taxon>Metazoa</taxon>
        <taxon>Chordata</taxon>
        <taxon>Craniata</taxon>
        <taxon>Vertebrata</taxon>
        <taxon>Euteleostomi</taxon>
        <taxon>Actinopterygii</taxon>
        <taxon>Neopterygii</taxon>
        <taxon>Teleostei</taxon>
        <taxon>Albuliformes</taxon>
        <taxon>Albulidae</taxon>
        <taxon>Albula</taxon>
    </lineage>
</organism>
<feature type="compositionally biased region" description="Basic residues" evidence="1">
    <location>
        <begin position="292"/>
        <end position="301"/>
    </location>
</feature>
<feature type="compositionally biased region" description="Basic and acidic residues" evidence="1">
    <location>
        <begin position="363"/>
        <end position="373"/>
    </location>
</feature>
<feature type="compositionally biased region" description="Basic residues" evidence="1">
    <location>
        <begin position="181"/>
        <end position="190"/>
    </location>
</feature>
<feature type="region of interest" description="Disordered" evidence="1">
    <location>
        <begin position="1"/>
        <end position="314"/>
    </location>
</feature>
<proteinExistence type="predicted"/>
<dbReference type="Proteomes" id="UP000824540">
    <property type="component" value="Unassembled WGS sequence"/>
</dbReference>
<reference evidence="2" key="1">
    <citation type="thesis" date="2021" institute="BYU ScholarsArchive" country="Provo, UT, USA">
        <title>Applications of and Algorithms for Genome Assembly and Genomic Analyses with an Emphasis on Marine Teleosts.</title>
        <authorList>
            <person name="Pickett B.D."/>
        </authorList>
    </citation>
    <scope>NUCLEOTIDE SEQUENCE</scope>
    <source>
        <strain evidence="2">HI-2016</strain>
    </source>
</reference>
<feature type="compositionally biased region" description="Basic and acidic residues" evidence="1">
    <location>
        <begin position="380"/>
        <end position="392"/>
    </location>
</feature>
<feature type="compositionally biased region" description="Basic and acidic residues" evidence="1">
    <location>
        <begin position="450"/>
        <end position="461"/>
    </location>
</feature>
<evidence type="ECO:0000313" key="3">
    <source>
        <dbReference type="Proteomes" id="UP000824540"/>
    </source>
</evidence>
<feature type="compositionally biased region" description="Polar residues" evidence="1">
    <location>
        <begin position="133"/>
        <end position="150"/>
    </location>
</feature>
<protein>
    <submittedName>
        <fullName evidence="2">Uncharacterized protein</fullName>
    </submittedName>
</protein>
<keyword evidence="3" id="KW-1185">Reference proteome</keyword>